<sequence length="207" mass="21921">MSVDIVRAWVEGWTVSRATGRPVEEEWGLRVDVGQPGHLVRHVLPEATPALLRRLAGTLTAPGTWLKVCAPAEQVTPSLTAAWTVQVPEYLMTAPLRRTDVTAPAGYTLAVTPRGQIVTARLLTADGEVAARGQIALNGRTAVVDQVETAAGHRRRGLGSIVMRALSSAGAGRGARTGVLVATEEGRALYTTVGWRLHTPVTAAVLI</sequence>
<dbReference type="Proteomes" id="UP001501578">
    <property type="component" value="Unassembled WGS sequence"/>
</dbReference>
<accession>A0ABN1PVQ3</accession>
<dbReference type="Gene3D" id="3.40.630.30">
    <property type="match status" value="1"/>
</dbReference>
<keyword evidence="3" id="KW-1185">Reference proteome</keyword>
<comment type="caution">
    <text evidence="2">The sequence shown here is derived from an EMBL/GenBank/DDBJ whole genome shotgun (WGS) entry which is preliminary data.</text>
</comment>
<dbReference type="SUPFAM" id="SSF55729">
    <property type="entry name" value="Acyl-CoA N-acyltransferases (Nat)"/>
    <property type="match status" value="1"/>
</dbReference>
<dbReference type="Pfam" id="PF00583">
    <property type="entry name" value="Acetyltransf_1"/>
    <property type="match status" value="1"/>
</dbReference>
<dbReference type="PROSITE" id="PS51186">
    <property type="entry name" value="GNAT"/>
    <property type="match status" value="1"/>
</dbReference>
<gene>
    <name evidence="2" type="ORF">GCM10009560_40800</name>
</gene>
<dbReference type="EMBL" id="BAAAHQ010000021">
    <property type="protein sequence ID" value="GAA0934044.1"/>
    <property type="molecule type" value="Genomic_DNA"/>
</dbReference>
<dbReference type="InterPro" id="IPR016181">
    <property type="entry name" value="Acyl_CoA_acyltransferase"/>
</dbReference>
<organism evidence="2 3">
    <name type="scientific">Nonomuraea longicatena</name>
    <dbReference type="NCBI Taxonomy" id="83682"/>
    <lineage>
        <taxon>Bacteria</taxon>
        <taxon>Bacillati</taxon>
        <taxon>Actinomycetota</taxon>
        <taxon>Actinomycetes</taxon>
        <taxon>Streptosporangiales</taxon>
        <taxon>Streptosporangiaceae</taxon>
        <taxon>Nonomuraea</taxon>
    </lineage>
</organism>
<feature type="domain" description="N-acetyltransferase" evidence="1">
    <location>
        <begin position="70"/>
        <end position="207"/>
    </location>
</feature>
<dbReference type="InterPro" id="IPR000182">
    <property type="entry name" value="GNAT_dom"/>
</dbReference>
<name>A0ABN1PVQ3_9ACTN</name>
<evidence type="ECO:0000313" key="2">
    <source>
        <dbReference type="EMBL" id="GAA0934044.1"/>
    </source>
</evidence>
<evidence type="ECO:0000259" key="1">
    <source>
        <dbReference type="PROSITE" id="PS51186"/>
    </source>
</evidence>
<evidence type="ECO:0000313" key="3">
    <source>
        <dbReference type="Proteomes" id="UP001501578"/>
    </source>
</evidence>
<protein>
    <recommendedName>
        <fullName evidence="1">N-acetyltransferase domain-containing protein</fullName>
    </recommendedName>
</protein>
<reference evidence="2 3" key="1">
    <citation type="journal article" date="2019" name="Int. J. Syst. Evol. Microbiol.">
        <title>The Global Catalogue of Microorganisms (GCM) 10K type strain sequencing project: providing services to taxonomists for standard genome sequencing and annotation.</title>
        <authorList>
            <consortium name="The Broad Institute Genomics Platform"/>
            <consortium name="The Broad Institute Genome Sequencing Center for Infectious Disease"/>
            <person name="Wu L."/>
            <person name="Ma J."/>
        </authorList>
    </citation>
    <scope>NUCLEOTIDE SEQUENCE [LARGE SCALE GENOMIC DNA]</scope>
    <source>
        <strain evidence="2 3">JCM 11136</strain>
    </source>
</reference>
<dbReference type="RefSeq" id="WP_343951508.1">
    <property type="nucleotide sequence ID" value="NZ_BAAAHQ010000021.1"/>
</dbReference>
<proteinExistence type="predicted"/>